<dbReference type="InterPro" id="IPR001647">
    <property type="entry name" value="HTH_TetR"/>
</dbReference>
<keyword evidence="5" id="KW-1185">Reference proteome</keyword>
<dbReference type="PANTHER" id="PTHR30055:SF223">
    <property type="entry name" value="HTH-TYPE TRANSCRIPTIONAL REGULATOR UIDR"/>
    <property type="match status" value="1"/>
</dbReference>
<keyword evidence="1 2" id="KW-0238">DNA-binding</keyword>
<feature type="domain" description="HTH tetR-type" evidence="3">
    <location>
        <begin position="16"/>
        <end position="76"/>
    </location>
</feature>
<evidence type="ECO:0000259" key="3">
    <source>
        <dbReference type="PROSITE" id="PS50977"/>
    </source>
</evidence>
<dbReference type="InterPro" id="IPR050109">
    <property type="entry name" value="HTH-type_TetR-like_transc_reg"/>
</dbReference>
<dbReference type="Gene3D" id="1.10.357.10">
    <property type="entry name" value="Tetracycline Repressor, domain 2"/>
    <property type="match status" value="1"/>
</dbReference>
<accession>A0ABQ6CSE1</accession>
<protein>
    <recommendedName>
        <fullName evidence="3">HTH tetR-type domain-containing protein</fullName>
    </recommendedName>
</protein>
<evidence type="ECO:0000313" key="4">
    <source>
        <dbReference type="EMBL" id="GLS23291.1"/>
    </source>
</evidence>
<dbReference type="PANTHER" id="PTHR30055">
    <property type="entry name" value="HTH-TYPE TRANSCRIPTIONAL REGULATOR RUTR"/>
    <property type="match status" value="1"/>
</dbReference>
<evidence type="ECO:0000256" key="2">
    <source>
        <dbReference type="PROSITE-ProRule" id="PRU00335"/>
    </source>
</evidence>
<gene>
    <name evidence="4" type="ORF">GCM10007874_63110</name>
</gene>
<feature type="DNA-binding region" description="H-T-H motif" evidence="2">
    <location>
        <begin position="39"/>
        <end position="58"/>
    </location>
</feature>
<dbReference type="Proteomes" id="UP001156882">
    <property type="component" value="Unassembled WGS sequence"/>
</dbReference>
<evidence type="ECO:0000313" key="5">
    <source>
        <dbReference type="Proteomes" id="UP001156882"/>
    </source>
</evidence>
<dbReference type="Pfam" id="PF00440">
    <property type="entry name" value="TetR_N"/>
    <property type="match status" value="1"/>
</dbReference>
<dbReference type="EMBL" id="BSPC01000069">
    <property type="protein sequence ID" value="GLS23291.1"/>
    <property type="molecule type" value="Genomic_DNA"/>
</dbReference>
<proteinExistence type="predicted"/>
<dbReference type="RefSeq" id="WP_284316205.1">
    <property type="nucleotide sequence ID" value="NZ_BSPC01000069.1"/>
</dbReference>
<dbReference type="SUPFAM" id="SSF46689">
    <property type="entry name" value="Homeodomain-like"/>
    <property type="match status" value="1"/>
</dbReference>
<comment type="caution">
    <text evidence="4">The sequence shown here is derived from an EMBL/GenBank/DDBJ whole genome shotgun (WGS) entry which is preliminary data.</text>
</comment>
<organism evidence="4 5">
    <name type="scientific">Labrys miyagiensis</name>
    <dbReference type="NCBI Taxonomy" id="346912"/>
    <lineage>
        <taxon>Bacteria</taxon>
        <taxon>Pseudomonadati</taxon>
        <taxon>Pseudomonadota</taxon>
        <taxon>Alphaproteobacteria</taxon>
        <taxon>Hyphomicrobiales</taxon>
        <taxon>Xanthobacteraceae</taxon>
        <taxon>Labrys</taxon>
    </lineage>
</organism>
<dbReference type="PROSITE" id="PS50977">
    <property type="entry name" value="HTH_TETR_2"/>
    <property type="match status" value="1"/>
</dbReference>
<reference evidence="5" key="1">
    <citation type="journal article" date="2019" name="Int. J. Syst. Evol. Microbiol.">
        <title>The Global Catalogue of Microorganisms (GCM) 10K type strain sequencing project: providing services to taxonomists for standard genome sequencing and annotation.</title>
        <authorList>
            <consortium name="The Broad Institute Genomics Platform"/>
            <consortium name="The Broad Institute Genome Sequencing Center for Infectious Disease"/>
            <person name="Wu L."/>
            <person name="Ma J."/>
        </authorList>
    </citation>
    <scope>NUCLEOTIDE SEQUENCE [LARGE SCALE GENOMIC DNA]</scope>
    <source>
        <strain evidence="5">NBRC 101365</strain>
    </source>
</reference>
<dbReference type="InterPro" id="IPR009057">
    <property type="entry name" value="Homeodomain-like_sf"/>
</dbReference>
<evidence type="ECO:0000256" key="1">
    <source>
        <dbReference type="ARBA" id="ARBA00023125"/>
    </source>
</evidence>
<name>A0ABQ6CSE1_9HYPH</name>
<sequence>MTRRSYQMRQRANAQDATRERIVRATMLLHDEQGVAATSFADIAKSAGVGAATVHRHFPNLGALVSACGAHVWEEMKPPVPGQAIALFEGLTTRQERLERLVEELDRFYRRGALRLERASADRPHIAELDGFLRAVEAGVADLIREAFALESLPEPALQLVQALTDFPVWLSMQRVEIAETARKHLLVHLLGSAVEAARQIDPA</sequence>